<dbReference type="SUPFAM" id="SSF103506">
    <property type="entry name" value="Mitochondrial carrier"/>
    <property type="match status" value="1"/>
</dbReference>
<dbReference type="PRINTS" id="PR00926">
    <property type="entry name" value="MITOCARRIER"/>
</dbReference>
<dbReference type="GO" id="GO:0005743">
    <property type="term" value="C:mitochondrial inner membrane"/>
    <property type="evidence" value="ECO:0007669"/>
    <property type="project" value="UniProtKB-SubCell"/>
</dbReference>
<comment type="caution">
    <text evidence="13">The sequence shown here is derived from an EMBL/GenBank/DDBJ whole genome shotgun (WGS) entry which is preliminary data.</text>
</comment>
<comment type="similarity">
    <text evidence="10">Belongs to the mitochondrial carrier (TC 2.A.29) family. SLC25A38 subfamily.</text>
</comment>
<dbReference type="InterPro" id="IPR023395">
    <property type="entry name" value="MCP_dom_sf"/>
</dbReference>
<dbReference type="Gene3D" id="1.50.40.10">
    <property type="entry name" value="Mitochondrial carrier domain"/>
    <property type="match status" value="1"/>
</dbReference>
<dbReference type="PANTHER" id="PTHR46181:SF3">
    <property type="entry name" value="MITOCHONDRIAL GLYCINE TRANSPORTER"/>
    <property type="match status" value="1"/>
</dbReference>
<comment type="catalytic activity">
    <reaction evidence="9 10">
        <text>glycine(in) = glycine(out)</text>
        <dbReference type="Rhea" id="RHEA:70715"/>
        <dbReference type="ChEBI" id="CHEBI:57305"/>
    </reaction>
</comment>
<feature type="region of interest" description="Disordered" evidence="12">
    <location>
        <begin position="127"/>
        <end position="157"/>
    </location>
</feature>
<dbReference type="InterPro" id="IPR018108">
    <property type="entry name" value="MCP_transmembrane"/>
</dbReference>
<organism evidence="13 14">
    <name type="scientific">Filobasidium floriforme</name>
    <dbReference type="NCBI Taxonomy" id="5210"/>
    <lineage>
        <taxon>Eukaryota</taxon>
        <taxon>Fungi</taxon>
        <taxon>Dikarya</taxon>
        <taxon>Basidiomycota</taxon>
        <taxon>Agaricomycotina</taxon>
        <taxon>Tremellomycetes</taxon>
        <taxon>Filobasidiales</taxon>
        <taxon>Filobasidiaceae</taxon>
        <taxon>Filobasidium</taxon>
    </lineage>
</organism>
<proteinExistence type="inferred from homology"/>
<evidence type="ECO:0000256" key="3">
    <source>
        <dbReference type="ARBA" id="ARBA00022692"/>
    </source>
</evidence>
<evidence type="ECO:0000256" key="8">
    <source>
        <dbReference type="ARBA" id="ARBA00023136"/>
    </source>
</evidence>
<feature type="repeat" description="Solcar" evidence="11">
    <location>
        <begin position="6"/>
        <end position="102"/>
    </location>
</feature>
<evidence type="ECO:0000256" key="11">
    <source>
        <dbReference type="PROSITE-ProRule" id="PRU00282"/>
    </source>
</evidence>
<gene>
    <name evidence="13" type="ORF">FFLO_01706</name>
</gene>
<dbReference type="InterPro" id="IPR030847">
    <property type="entry name" value="Hem25/SLC25A38"/>
</dbReference>
<keyword evidence="2 10" id="KW-0813">Transport</keyword>
<keyword evidence="5 10" id="KW-0999">Mitochondrion inner membrane</keyword>
<evidence type="ECO:0000313" key="14">
    <source>
        <dbReference type="Proteomes" id="UP000812966"/>
    </source>
</evidence>
<keyword evidence="3 10" id="KW-0812">Transmembrane</keyword>
<comment type="subcellular location">
    <subcellularLocation>
        <location evidence="10">Mitochondrion inner membrane</location>
        <topology evidence="10">Multi-pass membrane protein</topology>
    </subcellularLocation>
    <subcellularLocation>
        <location evidence="1">Mitochondrion membrane</location>
        <topology evidence="1">Multi-pass membrane protein</topology>
    </subcellularLocation>
</comment>
<dbReference type="EMBL" id="JABELV010000024">
    <property type="protein sequence ID" value="KAG7562877.1"/>
    <property type="molecule type" value="Genomic_DNA"/>
</dbReference>
<dbReference type="HAMAP" id="MF_03064">
    <property type="entry name" value="SLC25A38"/>
    <property type="match status" value="1"/>
</dbReference>
<accession>A0A8K0NUN8</accession>
<dbReference type="GO" id="GO:1904983">
    <property type="term" value="P:glycine import into mitochondrion"/>
    <property type="evidence" value="ECO:0007669"/>
    <property type="project" value="UniProtKB-UniRule"/>
</dbReference>
<protein>
    <recommendedName>
        <fullName evidence="10">Mitochondrial glycine transporter</fullName>
    </recommendedName>
    <alternativeName>
        <fullName evidence="10">Solute carrier family 25 member 38 homolog</fullName>
    </alternativeName>
</protein>
<comment type="function">
    <text evidence="10">Mitochondrial glycine transporter that imports glycine into the mitochondrial matrix. Plays an important role in providing glycine for the first enzymatic step in heme biosynthesis, the condensation of glycine with succinyl-CoA to produce 5-aminolevulinate (ALA) in the miochondrial matrix.</text>
</comment>
<keyword evidence="14" id="KW-1185">Reference proteome</keyword>
<keyword evidence="7 10" id="KW-0496">Mitochondrion</keyword>
<evidence type="ECO:0000256" key="10">
    <source>
        <dbReference type="HAMAP-Rule" id="MF_03064"/>
    </source>
</evidence>
<dbReference type="AlphaFoldDB" id="A0A8K0NUN8"/>
<dbReference type="InterPro" id="IPR002067">
    <property type="entry name" value="MCP"/>
</dbReference>
<keyword evidence="8 10" id="KW-0472">Membrane</keyword>
<dbReference type="PROSITE" id="PS50920">
    <property type="entry name" value="SOLCAR"/>
    <property type="match status" value="3"/>
</dbReference>
<dbReference type="OrthoDB" id="1924968at2759"/>
<reference evidence="13" key="1">
    <citation type="submission" date="2020-04" db="EMBL/GenBank/DDBJ databases">
        <title>Analysis of mating type loci in Filobasidium floriforme.</title>
        <authorList>
            <person name="Nowrousian M."/>
        </authorList>
    </citation>
    <scope>NUCLEOTIDE SEQUENCE</scope>
    <source>
        <strain evidence="13">CBS 6242</strain>
    </source>
</reference>
<evidence type="ECO:0000256" key="12">
    <source>
        <dbReference type="SAM" id="MobiDB-lite"/>
    </source>
</evidence>
<evidence type="ECO:0000256" key="2">
    <source>
        <dbReference type="ARBA" id="ARBA00022448"/>
    </source>
</evidence>
<evidence type="ECO:0000256" key="7">
    <source>
        <dbReference type="ARBA" id="ARBA00023128"/>
    </source>
</evidence>
<evidence type="ECO:0000313" key="13">
    <source>
        <dbReference type="EMBL" id="KAG7562877.1"/>
    </source>
</evidence>
<keyword evidence="6 10" id="KW-1133">Transmembrane helix</keyword>
<dbReference type="Pfam" id="PF00153">
    <property type="entry name" value="Mito_carr"/>
    <property type="match status" value="3"/>
</dbReference>
<evidence type="ECO:0000256" key="6">
    <source>
        <dbReference type="ARBA" id="ARBA00022989"/>
    </source>
</evidence>
<sequence>MAKRENKAYQHLASGGLSGLASAIALQPLDLIKTRLQQGVDVKAGGHASGIKGKGREIIPTVRLVVQEEGWRGLWKGTVPTLARNVPGVAVYFYLLSEIRYGLSQTGFFSQSPTTLIPSALPPGSTISSSISEASRHIPSPSPSSSPEIANAASSAATTANARSSSSTLPKLSSQGNIVAGAVARTSVGFVLNPITVLKSRYESGLYPTGSIVQAFRDLLVTDGLRGMFRGFTATAARDAPYAGMYMAFYEKGKDVLGRSSWKSGLGLPSAMIHTVSGMSAAMLATLATSPADTIKTRMQVLPKANPTIRAAVTSIFQERGLSGFFAGSSLRISRKAASSAIGWTVYEGLLLALRDKQIV</sequence>
<feature type="repeat" description="Solcar" evidence="11">
    <location>
        <begin position="172"/>
        <end position="256"/>
    </location>
</feature>
<dbReference type="GO" id="GO:0015187">
    <property type="term" value="F:glycine transmembrane transporter activity"/>
    <property type="evidence" value="ECO:0007669"/>
    <property type="project" value="UniProtKB-UniRule"/>
</dbReference>
<dbReference type="Proteomes" id="UP000812966">
    <property type="component" value="Unassembled WGS sequence"/>
</dbReference>
<evidence type="ECO:0000256" key="4">
    <source>
        <dbReference type="ARBA" id="ARBA00022737"/>
    </source>
</evidence>
<keyword evidence="4 10" id="KW-0677">Repeat</keyword>
<dbReference type="PANTHER" id="PTHR46181">
    <property type="entry name" value="MITOCHONDRIAL GLYCINE TRANSPORTER"/>
    <property type="match status" value="1"/>
</dbReference>
<name>A0A8K0NUN8_9TREE</name>
<evidence type="ECO:0000256" key="5">
    <source>
        <dbReference type="ARBA" id="ARBA00022792"/>
    </source>
</evidence>
<feature type="repeat" description="Solcar" evidence="11">
    <location>
        <begin position="269"/>
        <end position="353"/>
    </location>
</feature>
<evidence type="ECO:0000256" key="1">
    <source>
        <dbReference type="ARBA" id="ARBA00004225"/>
    </source>
</evidence>
<evidence type="ECO:0000256" key="9">
    <source>
        <dbReference type="ARBA" id="ARBA00034060"/>
    </source>
</evidence>